<dbReference type="InterPro" id="IPR016024">
    <property type="entry name" value="ARM-type_fold"/>
</dbReference>
<feature type="compositionally biased region" description="Acidic residues" evidence="6">
    <location>
        <begin position="1205"/>
        <end position="1230"/>
    </location>
</feature>
<feature type="compositionally biased region" description="Low complexity" evidence="6">
    <location>
        <begin position="160"/>
        <end position="198"/>
    </location>
</feature>
<protein>
    <recommendedName>
        <fullName evidence="4">tubulin-glutamate carboxypeptidase</fullName>
        <ecNumber evidence="4">3.4.17.24</ecNumber>
    </recommendedName>
</protein>
<evidence type="ECO:0000256" key="3">
    <source>
        <dbReference type="ARBA" id="ARBA00024524"/>
    </source>
</evidence>
<dbReference type="GO" id="GO:0004181">
    <property type="term" value="F:metallocarboxypeptidase activity"/>
    <property type="evidence" value="ECO:0007669"/>
    <property type="project" value="InterPro"/>
</dbReference>
<reference evidence="8 9" key="1">
    <citation type="journal article" date="2019" name="Sci. Rep.">
        <title>Comparative genomics of chytrid fungi reveal insights into the obligate biotrophic and pathogenic lifestyle of Synchytrium endobioticum.</title>
        <authorList>
            <person name="van de Vossenberg B.T.L.H."/>
            <person name="Warris S."/>
            <person name="Nguyen H.D.T."/>
            <person name="van Gent-Pelzer M.P.E."/>
            <person name="Joly D.L."/>
            <person name="van de Geest H.C."/>
            <person name="Bonants P.J.M."/>
            <person name="Smith D.S."/>
            <person name="Levesque C.A."/>
            <person name="van der Lee T.A.J."/>
        </authorList>
    </citation>
    <scope>NUCLEOTIDE SEQUENCE [LARGE SCALE GENOMIC DNA]</scope>
    <source>
        <strain evidence="8 9">CBS 809.83</strain>
    </source>
</reference>
<feature type="region of interest" description="Disordered" evidence="6">
    <location>
        <begin position="1200"/>
        <end position="1230"/>
    </location>
</feature>
<evidence type="ECO:0000313" key="8">
    <source>
        <dbReference type="EMBL" id="TPX54778.1"/>
    </source>
</evidence>
<feature type="compositionally biased region" description="Low complexity" evidence="6">
    <location>
        <begin position="118"/>
        <end position="141"/>
    </location>
</feature>
<feature type="active site" description="Proton donor/acceptor" evidence="5">
    <location>
        <position position="1116"/>
    </location>
</feature>
<feature type="compositionally biased region" description="Polar residues" evidence="6">
    <location>
        <begin position="86"/>
        <end position="100"/>
    </location>
</feature>
<comment type="caution">
    <text evidence="8">The sequence shown here is derived from an EMBL/GenBank/DDBJ whole genome shotgun (WGS) entry which is preliminary data.</text>
</comment>
<comment type="cofactor">
    <cofactor evidence="1">
        <name>Zn(2+)</name>
        <dbReference type="ChEBI" id="CHEBI:29105"/>
    </cofactor>
</comment>
<name>A0A507DUZ7_9FUNG</name>
<dbReference type="EMBL" id="QEAQ01000139">
    <property type="protein sequence ID" value="TPX54778.1"/>
    <property type="molecule type" value="Genomic_DNA"/>
</dbReference>
<dbReference type="Gene3D" id="2.60.40.3120">
    <property type="match status" value="1"/>
</dbReference>
<dbReference type="SUPFAM" id="SSF48371">
    <property type="entry name" value="ARM repeat"/>
    <property type="match status" value="1"/>
</dbReference>
<evidence type="ECO:0000256" key="4">
    <source>
        <dbReference type="ARBA" id="ARBA00026108"/>
    </source>
</evidence>
<dbReference type="SUPFAM" id="SSF53187">
    <property type="entry name" value="Zn-dependent exopeptidases"/>
    <property type="match status" value="1"/>
</dbReference>
<keyword evidence="9" id="KW-1185">Reference proteome</keyword>
<dbReference type="InterPro" id="IPR040626">
    <property type="entry name" value="Pepdidase_M14_N"/>
</dbReference>
<organism evidence="8 9">
    <name type="scientific">Powellomyces hirtus</name>
    <dbReference type="NCBI Taxonomy" id="109895"/>
    <lineage>
        <taxon>Eukaryota</taxon>
        <taxon>Fungi</taxon>
        <taxon>Fungi incertae sedis</taxon>
        <taxon>Chytridiomycota</taxon>
        <taxon>Chytridiomycota incertae sedis</taxon>
        <taxon>Chytridiomycetes</taxon>
        <taxon>Spizellomycetales</taxon>
        <taxon>Powellomycetaceae</taxon>
        <taxon>Powellomyces</taxon>
    </lineage>
</organism>
<accession>A0A507DUZ7</accession>
<dbReference type="Gene3D" id="1.25.10.10">
    <property type="entry name" value="Leucine-rich Repeat Variant"/>
    <property type="match status" value="1"/>
</dbReference>
<dbReference type="PROSITE" id="PS52035">
    <property type="entry name" value="PEPTIDASE_M14"/>
    <property type="match status" value="1"/>
</dbReference>
<proteinExistence type="inferred from homology"/>
<feature type="compositionally biased region" description="Basic residues" evidence="6">
    <location>
        <begin position="203"/>
        <end position="214"/>
    </location>
</feature>
<dbReference type="GO" id="GO:0006508">
    <property type="term" value="P:proteolysis"/>
    <property type="evidence" value="ECO:0007669"/>
    <property type="project" value="InterPro"/>
</dbReference>
<dbReference type="EC" id="3.4.17.24" evidence="4"/>
<evidence type="ECO:0000313" key="9">
    <source>
        <dbReference type="Proteomes" id="UP000318582"/>
    </source>
</evidence>
<comment type="similarity">
    <text evidence="2 5">Belongs to the peptidase M14 family.</text>
</comment>
<dbReference type="InterPro" id="IPR000834">
    <property type="entry name" value="Peptidase_M14"/>
</dbReference>
<dbReference type="Pfam" id="PF18027">
    <property type="entry name" value="Pepdidase_M14_N"/>
    <property type="match status" value="1"/>
</dbReference>
<feature type="region of interest" description="Disordered" evidence="6">
    <location>
        <begin position="1"/>
        <end position="232"/>
    </location>
</feature>
<dbReference type="Gene3D" id="3.40.630.10">
    <property type="entry name" value="Zn peptidases"/>
    <property type="match status" value="1"/>
</dbReference>
<dbReference type="Pfam" id="PF25571">
    <property type="entry name" value="TPR_CCP1_N"/>
    <property type="match status" value="1"/>
</dbReference>
<dbReference type="AlphaFoldDB" id="A0A507DUZ7"/>
<feature type="compositionally biased region" description="Low complexity" evidence="6">
    <location>
        <begin position="12"/>
        <end position="21"/>
    </location>
</feature>
<dbReference type="Proteomes" id="UP000318582">
    <property type="component" value="Unassembled WGS sequence"/>
</dbReference>
<evidence type="ECO:0000256" key="6">
    <source>
        <dbReference type="SAM" id="MobiDB-lite"/>
    </source>
</evidence>
<feature type="compositionally biased region" description="Basic residues" evidence="6">
    <location>
        <begin position="1"/>
        <end position="11"/>
    </location>
</feature>
<dbReference type="InterPro" id="IPR011989">
    <property type="entry name" value="ARM-like"/>
</dbReference>
<dbReference type="Pfam" id="PF00246">
    <property type="entry name" value="Peptidase_M14"/>
    <property type="match status" value="1"/>
</dbReference>
<dbReference type="GO" id="GO:0008270">
    <property type="term" value="F:zinc ion binding"/>
    <property type="evidence" value="ECO:0007669"/>
    <property type="project" value="InterPro"/>
</dbReference>
<dbReference type="InterPro" id="IPR050821">
    <property type="entry name" value="Cytosolic_carboxypeptidase"/>
</dbReference>
<dbReference type="PANTHER" id="PTHR12756">
    <property type="entry name" value="CYTOSOLIC CARBOXYPEPTIDASE"/>
    <property type="match status" value="1"/>
</dbReference>
<sequence>MPKKGTGKKKSSSSSSSSSAHHSQHHHHGHGHGTHNSLHERPPQQQPNAQYHRKTASLPDLNEAAGPLGAGKQKVNLPKITKSRENSLGSSPAASTQLSPVTRRILEKLSDLLTSPWPNNTPASFSTTSTANTTPSGSTSNLLPPRPPSGASAFRNLAASNNNSNGSSSIITSGSTSRSMCKLGKSGKLGRKSSSTGSIDTHPRHHHIRRRSSMTRRGSSDSSLPELSTDSARRGLAFDESGDEMDDPTAIAGQQDAVVGEDGDTAAVVLTISRSAPGTPPISADVRSRIGRQCLALKRIMDKEGLHADSSIQRTLFSKTNPNVTVLIKCLRVLPDLDITIIITNLLLRITSSSELNASNTAYVARKNLSIALLKCLQNIFREHIKSDGRCVVFGVANAVQRMDELVANLFALIVKVAKYDPKLSLLARLHGAVPSTIIMIKKWNERKEYGLVIQGVHALRVFASKNENNVTTIHKSKVVDILAGLIKNPLCAPMLAQHPAKMECLLDLLTILAKSKSGAVDVLEKMAVKDLIQLFKNAVSETVQRCVLKLLKTVVETEDGKNAFNENNGVGVLTAALDDLVQGMSCEAGTAAPLTTGATALPTLLVSVLRSAVSQSDLPFLSRYTPLTFPLPRPNSPEAPQPLDAAQLAALLPEAHPSQPHTAHLPITNIEVRHVQPISGRQPLLGHRCVEMQESTLRRGASLVRKLVYEQMRRVVRPEESANAVVYDVVDDQMTVPGNTLLFDSRFESGNLHMAIKISNTEYDLLLQTDINSPMGKHNQWFYFSIQRMVPGTTYKFNIVNLSKMGSQFNQGMQPVMHSRVDGFWRRIGDDIYYYKNHHKKPDEATDAENTTYATLTFSVSPDHEDDTCSFAYHYPYTYSDLQRHLFQFQIAPTFADRCRRQTLCHTLGGNECVLLTITDFTPASIALLPMSERVYVLLSARVHPGESNASHIMHGLLTYLLTSSDETASQLRRRCVFKIVPMLNPDGVVNGSHRCSLAGVDLNRQWKTPDAARVPTVAAIKALWKHVVESGRKILLTCDFHGHSRRKNVFLFGCENAPGSPHETLERTFPTLLAQVSPTFSLPSSRFDVQPSKETTARVIVRRELGVVNSYTLESSYCGADFGEKKGLQFQIVDLQQSGLDFCQALRALLDIPPPWTITGETQSRPLLPAPPLPTTATTVAAATVIETIVSITTTIPTARTYEDDEEREEGEEEVDGEGVEVDDVDDD</sequence>
<evidence type="ECO:0000256" key="2">
    <source>
        <dbReference type="ARBA" id="ARBA00005988"/>
    </source>
</evidence>
<evidence type="ECO:0000259" key="7">
    <source>
        <dbReference type="PROSITE" id="PS52035"/>
    </source>
</evidence>
<dbReference type="STRING" id="109895.A0A507DUZ7"/>
<feature type="compositionally biased region" description="Basic residues" evidence="6">
    <location>
        <begin position="22"/>
        <end position="33"/>
    </location>
</feature>
<comment type="catalytic activity">
    <reaction evidence="3">
        <text>C-terminal L-alpha-aminoacyl-L-glutamyl-L-glutamyl-[tubulin] + H2O = C-terminal L-alpha-aminoacyl-L-glutamyl-[tubulin] + L-glutamate</text>
        <dbReference type="Rhea" id="RHEA:63792"/>
        <dbReference type="Rhea" id="RHEA-COMP:16435"/>
        <dbReference type="Rhea" id="RHEA-COMP:16436"/>
        <dbReference type="ChEBI" id="CHEBI:15377"/>
        <dbReference type="ChEBI" id="CHEBI:29985"/>
        <dbReference type="ChEBI" id="CHEBI:149555"/>
        <dbReference type="ChEBI" id="CHEBI:149556"/>
        <dbReference type="EC" id="3.4.17.24"/>
    </reaction>
    <physiologicalReaction direction="left-to-right" evidence="3">
        <dbReference type="Rhea" id="RHEA:63793"/>
    </physiologicalReaction>
</comment>
<gene>
    <name evidence="8" type="ORF">PhCBS80983_g05756</name>
</gene>
<evidence type="ECO:0000256" key="5">
    <source>
        <dbReference type="PROSITE-ProRule" id="PRU01379"/>
    </source>
</evidence>
<dbReference type="PANTHER" id="PTHR12756:SF11">
    <property type="entry name" value="CYTOSOLIC CARBOXYPEPTIDASE 1"/>
    <property type="match status" value="1"/>
</dbReference>
<evidence type="ECO:0000256" key="1">
    <source>
        <dbReference type="ARBA" id="ARBA00001947"/>
    </source>
</evidence>
<feature type="domain" description="Peptidase M14" evidence="7">
    <location>
        <begin position="876"/>
        <end position="1152"/>
    </location>
</feature>